<protein>
    <submittedName>
        <fullName evidence="2">Surface protein</fullName>
    </submittedName>
</protein>
<dbReference type="EMBL" id="JAERMS010000011">
    <property type="protein sequence ID" value="MBO1363184.1"/>
    <property type="molecule type" value="Genomic_DNA"/>
</dbReference>
<evidence type="ECO:0000313" key="2">
    <source>
        <dbReference type="EMBL" id="MBO1363923.1"/>
    </source>
</evidence>
<accession>A0ABS3M6W7</accession>
<evidence type="ECO:0000313" key="1">
    <source>
        <dbReference type="EMBL" id="MBO1363184.1"/>
    </source>
</evidence>
<organism evidence="2 3">
    <name type="scientific">Prevotella illustrans</name>
    <dbReference type="NCBI Taxonomy" id="2800387"/>
    <lineage>
        <taxon>Bacteria</taxon>
        <taxon>Pseudomonadati</taxon>
        <taxon>Bacteroidota</taxon>
        <taxon>Bacteroidia</taxon>
        <taxon>Bacteroidales</taxon>
        <taxon>Prevotellaceae</taxon>
        <taxon>Prevotella</taxon>
    </lineage>
</organism>
<gene>
    <name evidence="1" type="ORF">JHU38_05250</name>
    <name evidence="2" type="ORF">JHU38_09095</name>
</gene>
<reference evidence="2 3" key="1">
    <citation type="submission" date="2021-01" db="EMBL/GenBank/DDBJ databases">
        <title>Prevotella A2931 sp. nov.</title>
        <authorList>
            <person name="Buhl M."/>
            <person name="Oberhettinger P."/>
        </authorList>
    </citation>
    <scope>NUCLEOTIDE SEQUENCE [LARGE SCALE GENOMIC DNA]</scope>
    <source>
        <strain evidence="2 3">A2931</strain>
    </source>
</reference>
<keyword evidence="3" id="KW-1185">Reference proteome</keyword>
<sequence length="86" mass="9574">MNIASMNNLWSYLQGLSLSAQNRHWLAKKLMASVEEPTMNPAKGTVITETDIMVSPEVAALVKGFELPDTFDAKQAKLDYLVAKYK</sequence>
<proteinExistence type="predicted"/>
<dbReference type="Proteomes" id="UP000664265">
    <property type="component" value="Unassembled WGS sequence"/>
</dbReference>
<comment type="caution">
    <text evidence="2">The sequence shown here is derived from an EMBL/GenBank/DDBJ whole genome shotgun (WGS) entry which is preliminary data.</text>
</comment>
<dbReference type="EMBL" id="JAERMS010000030">
    <property type="protein sequence ID" value="MBO1363923.1"/>
    <property type="molecule type" value="Genomic_DNA"/>
</dbReference>
<name>A0ABS3M6W7_9BACT</name>
<dbReference type="RefSeq" id="WP_158267317.1">
    <property type="nucleotide sequence ID" value="NZ_JAERMS010000011.1"/>
</dbReference>
<evidence type="ECO:0000313" key="3">
    <source>
        <dbReference type="Proteomes" id="UP000664265"/>
    </source>
</evidence>